<comment type="caution">
    <text evidence="2">The sequence shown here is derived from an EMBL/GenBank/DDBJ whole genome shotgun (WGS) entry which is preliminary data.</text>
</comment>
<feature type="region of interest" description="Disordered" evidence="1">
    <location>
        <begin position="105"/>
        <end position="135"/>
    </location>
</feature>
<keyword evidence="3" id="KW-1185">Reference proteome</keyword>
<dbReference type="EMBL" id="QGMI01000520">
    <property type="protein sequence ID" value="TVY39472.1"/>
    <property type="molecule type" value="Genomic_DNA"/>
</dbReference>
<sequence length="257" mass="28683">MAGRVIDLTFDDSSDENTVSKTSKPNVSNSSNTRQPLNPIANNVQLPPISSLLPASHLSAPLVEALNKASANRLRDLLMMVCRQHPAAKALVEREFLVPKREVVPYHANTESEDGNSESEEETESDSENESVEENAQHQVIARYIAPASTSVKRKAEASMDNELFPRFAKCENCNEEFDVTKNERGDCEKEVCDDDDFWADHDDDCHGDPYSSDLMNDSTYEDGYKWTCCDQLGSNEGCKQTKHSTAGQPRKKSRYA</sequence>
<name>A0A8H8UCU0_9HELO</name>
<feature type="region of interest" description="Disordered" evidence="1">
    <location>
        <begin position="1"/>
        <end position="42"/>
    </location>
</feature>
<organism evidence="2 3">
    <name type="scientific">Lachnellula occidentalis</name>
    <dbReference type="NCBI Taxonomy" id="215460"/>
    <lineage>
        <taxon>Eukaryota</taxon>
        <taxon>Fungi</taxon>
        <taxon>Dikarya</taxon>
        <taxon>Ascomycota</taxon>
        <taxon>Pezizomycotina</taxon>
        <taxon>Leotiomycetes</taxon>
        <taxon>Helotiales</taxon>
        <taxon>Lachnaceae</taxon>
        <taxon>Lachnellula</taxon>
    </lineage>
</organism>
<dbReference type="OrthoDB" id="5422613at2759"/>
<evidence type="ECO:0000313" key="3">
    <source>
        <dbReference type="Proteomes" id="UP000443090"/>
    </source>
</evidence>
<gene>
    <name evidence="2" type="ORF">LOCC1_G005421</name>
</gene>
<reference evidence="2 3" key="1">
    <citation type="submission" date="2018-05" db="EMBL/GenBank/DDBJ databases">
        <title>Genome sequencing and assembly of the regulated plant pathogen Lachnellula willkommii and related sister species for the development of diagnostic species identification markers.</title>
        <authorList>
            <person name="Giroux E."/>
            <person name="Bilodeau G."/>
        </authorList>
    </citation>
    <scope>NUCLEOTIDE SEQUENCE [LARGE SCALE GENOMIC DNA]</scope>
    <source>
        <strain evidence="2 3">CBS 160.35</strain>
    </source>
</reference>
<feature type="region of interest" description="Disordered" evidence="1">
    <location>
        <begin position="234"/>
        <end position="257"/>
    </location>
</feature>
<dbReference type="Proteomes" id="UP000443090">
    <property type="component" value="Unassembled WGS sequence"/>
</dbReference>
<evidence type="ECO:0000313" key="2">
    <source>
        <dbReference type="EMBL" id="TVY39472.1"/>
    </source>
</evidence>
<feature type="compositionally biased region" description="Polar residues" evidence="1">
    <location>
        <begin position="16"/>
        <end position="42"/>
    </location>
</feature>
<feature type="compositionally biased region" description="Acidic residues" evidence="1">
    <location>
        <begin position="111"/>
        <end position="133"/>
    </location>
</feature>
<protein>
    <submittedName>
        <fullName evidence="2">Uncharacterized protein</fullName>
    </submittedName>
</protein>
<evidence type="ECO:0000256" key="1">
    <source>
        <dbReference type="SAM" id="MobiDB-lite"/>
    </source>
</evidence>
<dbReference type="PANTHER" id="PTHR38167">
    <property type="entry name" value="C2H2-TYPE DOMAIN-CONTAINING PROTEIN"/>
    <property type="match status" value="1"/>
</dbReference>
<dbReference type="PANTHER" id="PTHR38167:SF1">
    <property type="entry name" value="C2H2-TYPE DOMAIN-CONTAINING PROTEIN"/>
    <property type="match status" value="1"/>
</dbReference>
<accession>A0A8H8UCU0</accession>
<proteinExistence type="predicted"/>
<dbReference type="AlphaFoldDB" id="A0A8H8UCU0"/>
<feature type="compositionally biased region" description="Polar residues" evidence="1">
    <location>
        <begin position="234"/>
        <end position="248"/>
    </location>
</feature>